<protein>
    <recommendedName>
        <fullName evidence="3">EF-hand domain-containing protein</fullName>
    </recommendedName>
</protein>
<feature type="chain" id="PRO_5031496865" description="EF-hand domain-containing protein" evidence="2">
    <location>
        <begin position="21"/>
        <end position="232"/>
    </location>
</feature>
<dbReference type="EMBL" id="HBNS01051956">
    <property type="protein sequence ID" value="CAE4652836.1"/>
    <property type="molecule type" value="Transcribed_RNA"/>
</dbReference>
<dbReference type="InterPro" id="IPR002048">
    <property type="entry name" value="EF_hand_dom"/>
</dbReference>
<dbReference type="InterPro" id="IPR018247">
    <property type="entry name" value="EF_Hand_1_Ca_BS"/>
</dbReference>
<dbReference type="Pfam" id="PF13499">
    <property type="entry name" value="EF-hand_7"/>
    <property type="match status" value="1"/>
</dbReference>
<organism evidence="4">
    <name type="scientific">Ditylum brightwellii</name>
    <dbReference type="NCBI Taxonomy" id="49249"/>
    <lineage>
        <taxon>Eukaryota</taxon>
        <taxon>Sar</taxon>
        <taxon>Stramenopiles</taxon>
        <taxon>Ochrophyta</taxon>
        <taxon>Bacillariophyta</taxon>
        <taxon>Mediophyceae</taxon>
        <taxon>Lithodesmiophycidae</taxon>
        <taxon>Lithodesmiales</taxon>
        <taxon>Lithodesmiaceae</taxon>
        <taxon>Ditylum</taxon>
    </lineage>
</organism>
<evidence type="ECO:0000256" key="2">
    <source>
        <dbReference type="SAM" id="SignalP"/>
    </source>
</evidence>
<feature type="domain" description="EF-hand" evidence="3">
    <location>
        <begin position="180"/>
        <end position="215"/>
    </location>
</feature>
<reference evidence="4" key="1">
    <citation type="submission" date="2021-01" db="EMBL/GenBank/DDBJ databases">
        <authorList>
            <person name="Corre E."/>
            <person name="Pelletier E."/>
            <person name="Niang G."/>
            <person name="Scheremetjew M."/>
            <person name="Finn R."/>
            <person name="Kale V."/>
            <person name="Holt S."/>
            <person name="Cochrane G."/>
            <person name="Meng A."/>
            <person name="Brown T."/>
            <person name="Cohen L."/>
        </authorList>
    </citation>
    <scope>NUCLEOTIDE SEQUENCE</scope>
    <source>
        <strain evidence="4">GSO104</strain>
    </source>
</reference>
<evidence type="ECO:0000313" key="4">
    <source>
        <dbReference type="EMBL" id="CAE4652836.1"/>
    </source>
</evidence>
<sequence length="232" mass="25578">MTFIKHQAIIFLSFMASTLAFSPNIALTVSVRNVARTRPTVHATKPLRNVEQSNSSPFFFATTIPDTSTIVAKTTIDEPKATKPLRKEIKKKGPAHPDGIFSPAVRLAKKAMGEDRLIKFRAKVIALHSDTIKSFVDTADTKFGQGALFTMFQLADKDKNGTLDTNEVAEGLNKLGFSWMKEKQISGIMKRADKDDNGVIDYEEFVDEAPKTLKTNLVKLAKKNGGDLGFLS</sequence>
<accession>A0A7S4VLN7</accession>
<dbReference type="CDD" id="cd00051">
    <property type="entry name" value="EFh"/>
    <property type="match status" value="1"/>
</dbReference>
<dbReference type="PANTHER" id="PTHR35709">
    <property type="entry name" value="PROTEIN PROTON GRADIENT REGULATION 5, CHLOROPLASTIC"/>
    <property type="match status" value="1"/>
</dbReference>
<feature type="domain" description="EF-hand" evidence="3">
    <location>
        <begin position="143"/>
        <end position="178"/>
    </location>
</feature>
<dbReference type="SUPFAM" id="SSF47473">
    <property type="entry name" value="EF-hand"/>
    <property type="match status" value="1"/>
</dbReference>
<keyword evidence="2" id="KW-0732">Signal</keyword>
<dbReference type="GO" id="GO:0009644">
    <property type="term" value="P:response to high light intensity"/>
    <property type="evidence" value="ECO:0007669"/>
    <property type="project" value="InterPro"/>
</dbReference>
<dbReference type="SMART" id="SM00054">
    <property type="entry name" value="EFh"/>
    <property type="match status" value="2"/>
</dbReference>
<proteinExistence type="predicted"/>
<dbReference type="GO" id="GO:0005509">
    <property type="term" value="F:calcium ion binding"/>
    <property type="evidence" value="ECO:0007669"/>
    <property type="project" value="InterPro"/>
</dbReference>
<feature type="signal peptide" evidence="2">
    <location>
        <begin position="1"/>
        <end position="20"/>
    </location>
</feature>
<dbReference type="InterPro" id="IPR037497">
    <property type="entry name" value="PGR5"/>
</dbReference>
<dbReference type="Gene3D" id="1.10.238.10">
    <property type="entry name" value="EF-hand"/>
    <property type="match status" value="1"/>
</dbReference>
<gene>
    <name evidence="4" type="ORF">DBRI00130_LOCUS38366</name>
</gene>
<evidence type="ECO:0000259" key="3">
    <source>
        <dbReference type="PROSITE" id="PS50222"/>
    </source>
</evidence>
<dbReference type="PROSITE" id="PS50222">
    <property type="entry name" value="EF_HAND_2"/>
    <property type="match status" value="2"/>
</dbReference>
<keyword evidence="1" id="KW-0106">Calcium</keyword>
<dbReference type="InterPro" id="IPR011992">
    <property type="entry name" value="EF-hand-dom_pair"/>
</dbReference>
<dbReference type="AlphaFoldDB" id="A0A7S4VLN7"/>
<dbReference type="PANTHER" id="PTHR35709:SF1">
    <property type="entry name" value="PROTEIN PROTON GRADIENT REGULATION 5, CHLOROPLASTIC"/>
    <property type="match status" value="1"/>
</dbReference>
<dbReference type="PROSITE" id="PS00018">
    <property type="entry name" value="EF_HAND_1"/>
    <property type="match status" value="2"/>
</dbReference>
<name>A0A7S4VLN7_9STRA</name>
<evidence type="ECO:0000256" key="1">
    <source>
        <dbReference type="ARBA" id="ARBA00022837"/>
    </source>
</evidence>
<dbReference type="GO" id="GO:0009773">
    <property type="term" value="P:photosynthetic electron transport in photosystem I"/>
    <property type="evidence" value="ECO:0007669"/>
    <property type="project" value="InterPro"/>
</dbReference>